<evidence type="ECO:0000313" key="6">
    <source>
        <dbReference type="EMBL" id="GLY75509.1"/>
    </source>
</evidence>
<dbReference type="GO" id="GO:0008726">
    <property type="term" value="F:alkanesulfonate monooxygenase activity"/>
    <property type="evidence" value="ECO:0007669"/>
    <property type="project" value="TreeGrafter"/>
</dbReference>
<dbReference type="InterPro" id="IPR050172">
    <property type="entry name" value="SsuD_RutA_monooxygenase"/>
</dbReference>
<dbReference type="PANTHER" id="PTHR42847:SF4">
    <property type="entry name" value="ALKANESULFONATE MONOOXYGENASE-RELATED"/>
    <property type="match status" value="1"/>
</dbReference>
<evidence type="ECO:0000259" key="5">
    <source>
        <dbReference type="Pfam" id="PF00296"/>
    </source>
</evidence>
<organism evidence="6 7">
    <name type="scientific">Actinoallomurus iriomotensis</name>
    <dbReference type="NCBI Taxonomy" id="478107"/>
    <lineage>
        <taxon>Bacteria</taxon>
        <taxon>Bacillati</taxon>
        <taxon>Actinomycetota</taxon>
        <taxon>Actinomycetes</taxon>
        <taxon>Streptosporangiales</taxon>
        <taxon>Thermomonosporaceae</taxon>
        <taxon>Actinoallomurus</taxon>
    </lineage>
</organism>
<keyword evidence="1" id="KW-0285">Flavoprotein</keyword>
<dbReference type="RefSeq" id="WP_285622635.1">
    <property type="nucleotide sequence ID" value="NZ_BSTJ01000004.1"/>
</dbReference>
<name>A0A9W6RH74_9ACTN</name>
<evidence type="ECO:0000313" key="7">
    <source>
        <dbReference type="Proteomes" id="UP001165135"/>
    </source>
</evidence>
<evidence type="ECO:0000256" key="1">
    <source>
        <dbReference type="ARBA" id="ARBA00022630"/>
    </source>
</evidence>
<accession>A0A9W6RH74</accession>
<dbReference type="Pfam" id="PF00296">
    <property type="entry name" value="Bac_luciferase"/>
    <property type="match status" value="1"/>
</dbReference>
<dbReference type="SUPFAM" id="SSF51679">
    <property type="entry name" value="Bacterial luciferase-like"/>
    <property type="match status" value="1"/>
</dbReference>
<feature type="domain" description="Luciferase-like" evidence="5">
    <location>
        <begin position="12"/>
        <end position="236"/>
    </location>
</feature>
<dbReference type="PANTHER" id="PTHR42847">
    <property type="entry name" value="ALKANESULFONATE MONOOXYGENASE"/>
    <property type="match status" value="1"/>
</dbReference>
<dbReference type="InterPro" id="IPR036661">
    <property type="entry name" value="Luciferase-like_sf"/>
</dbReference>
<dbReference type="InterPro" id="IPR011251">
    <property type="entry name" value="Luciferase-like_dom"/>
</dbReference>
<keyword evidence="3" id="KW-0560">Oxidoreductase</keyword>
<sequence length="280" mass="29660">MDIGVGLPATLPGVPARELLTWATTAERLGFARLGVLDRLVYTSHEPLVALAGAAAVTERIGLATTILVAACRTDVALLAKQLAAVHDLSAGRLVVGVAAGGREDDFAMAGASFRDRGRRLDENLARIRRVWADERLVPPLPAGPPPIVVGGHSPAAMRRAARHGDGWIMGGGSAHAYPELVARMKDAWTSAGRPGAPRMMAIAYTALGPGARDRAEQYLRDYYAGTGPYRDRVVRGLLTDEKAVDAMVRDHAAAGCDELIFFPCVPDLGQLELLAEVTG</sequence>
<evidence type="ECO:0000256" key="4">
    <source>
        <dbReference type="ARBA" id="ARBA00023033"/>
    </source>
</evidence>
<comment type="caution">
    <text evidence="6">The sequence shown here is derived from an EMBL/GenBank/DDBJ whole genome shotgun (WGS) entry which is preliminary data.</text>
</comment>
<keyword evidence="2" id="KW-0288">FMN</keyword>
<evidence type="ECO:0000256" key="3">
    <source>
        <dbReference type="ARBA" id="ARBA00023002"/>
    </source>
</evidence>
<reference evidence="6" key="1">
    <citation type="submission" date="2023-03" db="EMBL/GenBank/DDBJ databases">
        <title>Actinoallomurus iriomotensis NBRC 103681.</title>
        <authorList>
            <person name="Ichikawa N."/>
            <person name="Sato H."/>
            <person name="Tonouchi N."/>
        </authorList>
    </citation>
    <scope>NUCLEOTIDE SEQUENCE</scope>
    <source>
        <strain evidence="6">NBRC 103681</strain>
    </source>
</reference>
<dbReference type="GO" id="GO:0046306">
    <property type="term" value="P:alkanesulfonate catabolic process"/>
    <property type="evidence" value="ECO:0007669"/>
    <property type="project" value="TreeGrafter"/>
</dbReference>
<proteinExistence type="predicted"/>
<dbReference type="AlphaFoldDB" id="A0A9W6RH74"/>
<keyword evidence="4 6" id="KW-0503">Monooxygenase</keyword>
<dbReference type="Gene3D" id="3.20.20.30">
    <property type="entry name" value="Luciferase-like domain"/>
    <property type="match status" value="1"/>
</dbReference>
<gene>
    <name evidence="6" type="ORF">Airi01_037760</name>
</gene>
<evidence type="ECO:0000256" key="2">
    <source>
        <dbReference type="ARBA" id="ARBA00022643"/>
    </source>
</evidence>
<protein>
    <submittedName>
        <fullName evidence="6">Monooxygenase</fullName>
    </submittedName>
</protein>
<dbReference type="Proteomes" id="UP001165135">
    <property type="component" value="Unassembled WGS sequence"/>
</dbReference>
<dbReference type="EMBL" id="BSTJ01000004">
    <property type="protein sequence ID" value="GLY75509.1"/>
    <property type="molecule type" value="Genomic_DNA"/>
</dbReference>